<dbReference type="InterPro" id="IPR000917">
    <property type="entry name" value="Sulfatase_N"/>
</dbReference>
<feature type="signal peptide" evidence="7">
    <location>
        <begin position="1"/>
        <end position="15"/>
    </location>
</feature>
<dbReference type="InterPro" id="IPR019734">
    <property type="entry name" value="TPR_rpt"/>
</dbReference>
<evidence type="ECO:0000256" key="5">
    <source>
        <dbReference type="ARBA" id="ARBA00023180"/>
    </source>
</evidence>
<dbReference type="SUPFAM" id="SSF53649">
    <property type="entry name" value="Alkaline phosphatase-like"/>
    <property type="match status" value="2"/>
</dbReference>
<proteinExistence type="inferred from homology"/>
<dbReference type="Pfam" id="PF13374">
    <property type="entry name" value="TPR_10"/>
    <property type="match status" value="3"/>
</dbReference>
<dbReference type="EMBL" id="CAMXCT030006837">
    <property type="protein sequence ID" value="CAL4808173.1"/>
    <property type="molecule type" value="Genomic_DNA"/>
</dbReference>
<accession>A0A9P1GUA2</accession>
<evidence type="ECO:0000313" key="9">
    <source>
        <dbReference type="EMBL" id="CAI4020861.1"/>
    </source>
</evidence>
<reference evidence="9" key="1">
    <citation type="submission" date="2022-10" db="EMBL/GenBank/DDBJ databases">
        <authorList>
            <person name="Chen Y."/>
            <person name="Dougan E. K."/>
            <person name="Chan C."/>
            <person name="Rhodes N."/>
            <person name="Thang M."/>
        </authorList>
    </citation>
    <scope>NUCLEOTIDE SEQUENCE</scope>
</reference>
<keyword evidence="12" id="KW-1185">Reference proteome</keyword>
<dbReference type="InterPro" id="IPR011990">
    <property type="entry name" value="TPR-like_helical_dom_sf"/>
</dbReference>
<dbReference type="Gene3D" id="1.25.40.10">
    <property type="entry name" value="Tetratricopeptide repeat domain"/>
    <property type="match status" value="3"/>
</dbReference>
<evidence type="ECO:0000256" key="1">
    <source>
        <dbReference type="ARBA" id="ARBA00008779"/>
    </source>
</evidence>
<feature type="chain" id="PRO_5043273133" evidence="7">
    <location>
        <begin position="16"/>
        <end position="2645"/>
    </location>
</feature>
<keyword evidence="7" id="KW-0732">Signal</keyword>
<dbReference type="PANTHER" id="PTHR10342">
    <property type="entry name" value="ARYLSULFATASE"/>
    <property type="match status" value="1"/>
</dbReference>
<dbReference type="EMBL" id="CAMXCT020006837">
    <property type="protein sequence ID" value="CAL1174236.1"/>
    <property type="molecule type" value="Genomic_DNA"/>
</dbReference>
<dbReference type="SMART" id="SM00028">
    <property type="entry name" value="TPR"/>
    <property type="match status" value="8"/>
</dbReference>
<evidence type="ECO:0000256" key="6">
    <source>
        <dbReference type="PROSITE-ProRule" id="PRU00339"/>
    </source>
</evidence>
<organism evidence="9">
    <name type="scientific">Cladocopium goreaui</name>
    <dbReference type="NCBI Taxonomy" id="2562237"/>
    <lineage>
        <taxon>Eukaryota</taxon>
        <taxon>Sar</taxon>
        <taxon>Alveolata</taxon>
        <taxon>Dinophyceae</taxon>
        <taxon>Suessiales</taxon>
        <taxon>Symbiodiniaceae</taxon>
        <taxon>Cladocopium</taxon>
    </lineage>
</organism>
<feature type="domain" description="Sulfatase N-terminal" evidence="8">
    <location>
        <begin position="17"/>
        <end position="339"/>
    </location>
</feature>
<dbReference type="CDD" id="cd16029">
    <property type="entry name" value="4-S"/>
    <property type="match status" value="1"/>
</dbReference>
<evidence type="ECO:0000256" key="3">
    <source>
        <dbReference type="ARBA" id="ARBA00022801"/>
    </source>
</evidence>
<keyword evidence="3" id="KW-0378">Hydrolase</keyword>
<dbReference type="GO" id="GO:0008484">
    <property type="term" value="F:sulfuric ester hydrolase activity"/>
    <property type="evidence" value="ECO:0007669"/>
    <property type="project" value="InterPro"/>
</dbReference>
<dbReference type="EMBL" id="CAMXCT010006837">
    <property type="protein sequence ID" value="CAI4020861.1"/>
    <property type="molecule type" value="Genomic_DNA"/>
</dbReference>
<dbReference type="SUPFAM" id="SSF48452">
    <property type="entry name" value="TPR-like"/>
    <property type="match status" value="3"/>
</dbReference>
<dbReference type="Proteomes" id="UP001152797">
    <property type="component" value="Unassembled WGS sequence"/>
</dbReference>
<evidence type="ECO:0000256" key="7">
    <source>
        <dbReference type="SAM" id="SignalP"/>
    </source>
</evidence>
<reference evidence="10" key="2">
    <citation type="submission" date="2024-04" db="EMBL/GenBank/DDBJ databases">
        <authorList>
            <person name="Chen Y."/>
            <person name="Shah S."/>
            <person name="Dougan E. K."/>
            <person name="Thang M."/>
            <person name="Chan C."/>
        </authorList>
    </citation>
    <scope>NUCLEOTIDE SEQUENCE [LARGE SCALE GENOMIC DNA]</scope>
</reference>
<dbReference type="Pfam" id="PF00884">
    <property type="entry name" value="Sulfatase"/>
    <property type="match status" value="1"/>
</dbReference>
<sequence>MFQLCLLCTFGLTWSKPHIIFHIIDDWGFHDIGFRSQQMKTPTLDKYHKQGVTLENYYVLPTCSPTRATFLTGRMPLHTGLSSKLTIREAKGLPLHETLMPSLLRHQGYRCHAIGKWHLGHFRTEYTPTFRGFESFYGYYSGGEDYFQHRIEGIYDMHRQPRPFCGPNCSHVAWEAVGAYSTKLFLHEAIRIIRRHKKQEPEKPLFLYQAWQNVHSPIQATKFFVHQFESIANRTRRVHAAMVSSVDNAIGQINDVLQQEGMLQNSVVVVTTDNGGAIHECKPNGASNYPLRGGKCSIWEGGTRGTALIYAPSFLPAGLVWPGLFHAADWLPTLLCAAGADPFVAAPKPLDGFNLWPALQQNLSSLRSEIYYGHSDLAVGRHGPGFRDAEGWKLILQGGGGVDDWSLPRRLRPRRRRVPGSPKIYPLLFDLKNDPSETTDLSRTRPEISSRLGARLRHYRRQAVRPVREHRLFAERRVDGPMVLKDWPGHKPSRAPSLEVHLARRQAFQGASFSSSIGKLQIAHLLPATSTVDDLRRYFESFYREGGEFQSEEYQDSEDFNHSWKHLRTGIVVWKDAIDLSSGPGAKVYFHYTEELPFRNITALEKEAAEVWASLRTEGKSANAWWGRGVYTVPKSPDQWADRMELLDNNYRNMIKRDVELHGEDYVRRVYPPRASFCIPLLIDPENAYDISVRPTPEMEAAGKPPGTNLDDKLLNEPGQPERCCVVLRVAGEDGVANARSRLLDALRAREVAAQTPGLKIAAKARLGTALQKRGYFPDSKILLSDVLEAHERTLGCLEAMGLLKDAEPLYRRALEAQERTLGELWKPRSALSVRNIVRALEAQERTLGAEHPDTLVSVNNLAVCLRAMGVLKDAEPLYRRALEARERTLGPDHPDTLVSVNELAGCLRAMGLLKDAEPLFRRALEARERTLSAEHPDTLLSINNLAVCLQDMGLLKDAEPLYRRALEASERTLGAEHPRTLVFAKNLARWSDWIRPELVDLFKYISTVGSTSTWSLQLDLPSVASVGDLKELLVAKHGLSFPHGYKILGKRPGGVVTLEDSAKVCKDIFLRGVEVPQTPQKFPRKTTRIYPLLFDLNSDPSETTDLSRTRPEISSRLGARLRHYRRQAVRPVREHRLFAERRVDGPMVKTADCTFASVAQYLFIVAFVEAMRATSTVDDLRRYFESFYREGGEFQSEEYQDSKDFEHSWKHLRTGIVVWKDAIDLSSGPDAKVFFHYTEELPFRNITALEKEAAEVWASLRTEGKSANAWWGRGVYTVPKSPDQWTDRMELLDNNYRNMIKRDVELHGEDYVRRVYPPRASFCIPLLIDPENAYDISVRPTPEMEAAGKPPGTNLGDKLLNEPGQPERCCVVLRVAGEDGVANARSRLLDALRTREAAAQTPGLKMAAKARLGTALQMRGYLPDSKILLSDVLEARQRTLGAEHPDTLVSINNLASCLRAMGLLKNAEPLYRRALEAQERTLGAEHPHTLDSVNNLADCLRAMGLREDAEPLHRRALEAQERTLGAEHPDTLVSVNGLAECLQAMGLVKDAEPLYRRALEAREGTLGAEHPRRALEARERTLGELWKPVRARSAPSILIRDLKGLLVAKHGLSFPHGCKILGKRPGGVMITLEDSAKVCKDIFLRGVEVPQTPVQKFLTRNGEAIAPPMRNGPGYWNGSNGTNGTTNGTNGAKAKAVSAPRSEQKRSWLRICQQVWRVPGAQSVNIAQMTEAGTMVGQIMTALSKEVVQQQLDSFFQLLQGDHLQAAEGREANIIECIMGVSRLLCGASQAIFKKHHGDDSLRSFSTFFGALEEASTMDQVSKLLGSLQYVIWMGHDQRGSVPSVPRKQPVKAIPSSIVFAYAHHAALAPLERRKRSTARTLAFLEMMMREYGKDLARCSKVSRVWILGAQDGVEGELATAGYFEEAAGFLPGEGEVLQLQLLGVTQPATAVGTRVRVQIQGLDEPDLVFCPNVTVESLLPLLREASTLHLAEHPVAATCRSGEEAEKLLTVMEQLGAQVILRKVRNLFSGMAAGAAATYDEHGWVTVVRGISREKLENFQLGDLTEAQPEEKSEKRSPAVFWGILDLKYDPTVAMEQRVKVLETGDGRSSKFSGYGAAIKENFKADKRLEETLHRAVLVENKKLTHEFFVESGYEHLMPRQMCFRRSYYDTLALDLIEGLGLSAGSGPERACVLKLCNRARGAGCIPIKATDLDVALERLLTLPENAEEWLKEQDDQFPRNCKWGCFEEQVRHWWSNECPVFVAEELCHSAPVVQDGQNFDGTMRVGFSLHRIEEPSENAKDSEEEELLSGFEPSPPDALPSMQWPGDLRPGTLTIQWLGGYWKLPAEDMTSKDLSGKIISKARQGTAPVDKRHLHEVYVALGDAVQLVFTNAGLSPQTLLRRYPKINELGAFIAARLACSMRIRDPNKSNMVLGLAQAAVSKCSASPCKDFVESYIHRNFGVIDAMMGKKKAVEHLKKAIAVMPTNATARYLLGMQHLESEQWTAAIGSFEESLQLDPDFKAPWINMAVAFLRLRQWQRVLEVSDAALYRHPNTAHCFYNKGLAYFFLALEQEQALFQGGRWHPAGHRTQALQAFQDARSNLERSSLWTERDDQLVNSLQNVDSFLSKPMSWDGWKFFAWRP</sequence>
<name>A0A9P1GUA2_9DINO</name>
<comment type="caution">
    <text evidence="9">The sequence shown here is derived from an EMBL/GenBank/DDBJ whole genome shotgun (WGS) entry which is preliminary data.</text>
</comment>
<evidence type="ECO:0000259" key="8">
    <source>
        <dbReference type="Pfam" id="PF00884"/>
    </source>
</evidence>
<evidence type="ECO:0000313" key="12">
    <source>
        <dbReference type="Proteomes" id="UP001152797"/>
    </source>
</evidence>
<dbReference type="PROSITE" id="PS50005">
    <property type="entry name" value="TPR"/>
    <property type="match status" value="1"/>
</dbReference>
<evidence type="ECO:0000313" key="11">
    <source>
        <dbReference type="EMBL" id="CAL4808173.1"/>
    </source>
</evidence>
<dbReference type="InterPro" id="IPR024607">
    <property type="entry name" value="Sulfatase_CS"/>
</dbReference>
<dbReference type="Gene3D" id="3.30.1120.10">
    <property type="match status" value="2"/>
</dbReference>
<dbReference type="Pfam" id="PF13424">
    <property type="entry name" value="TPR_12"/>
    <property type="match status" value="2"/>
</dbReference>
<dbReference type="OrthoDB" id="420195at2759"/>
<evidence type="ECO:0000256" key="4">
    <source>
        <dbReference type="ARBA" id="ARBA00022837"/>
    </source>
</evidence>
<evidence type="ECO:0000313" key="10">
    <source>
        <dbReference type="EMBL" id="CAL1174236.1"/>
    </source>
</evidence>
<dbReference type="InterPro" id="IPR017850">
    <property type="entry name" value="Alkaline_phosphatase_core_sf"/>
</dbReference>
<feature type="repeat" description="TPR" evidence="6">
    <location>
        <begin position="2490"/>
        <end position="2523"/>
    </location>
</feature>
<dbReference type="PANTHER" id="PTHR10342:SF274">
    <property type="entry name" value="ARYLSULFATASE B"/>
    <property type="match status" value="1"/>
</dbReference>
<comment type="similarity">
    <text evidence="1">Belongs to the sulfatase family.</text>
</comment>
<dbReference type="Gene3D" id="3.40.720.10">
    <property type="entry name" value="Alkaline Phosphatase, subunit A"/>
    <property type="match status" value="1"/>
</dbReference>
<gene>
    <name evidence="9" type="ORF">C1SCF055_LOCUS45242</name>
</gene>
<protein>
    <submittedName>
        <fullName evidence="11">Phosphodiesterase</fullName>
    </submittedName>
</protein>
<dbReference type="InterPro" id="IPR047115">
    <property type="entry name" value="ARSB"/>
</dbReference>
<keyword evidence="6" id="KW-0802">TPR repeat</keyword>
<keyword evidence="5" id="KW-0325">Glycoprotein</keyword>
<keyword evidence="2" id="KW-0479">Metal-binding</keyword>
<evidence type="ECO:0000256" key="2">
    <source>
        <dbReference type="ARBA" id="ARBA00022723"/>
    </source>
</evidence>
<keyword evidence="4" id="KW-0106">Calcium</keyword>
<dbReference type="PROSITE" id="PS00523">
    <property type="entry name" value="SULFATASE_1"/>
    <property type="match status" value="1"/>
</dbReference>
<dbReference type="GO" id="GO:0046872">
    <property type="term" value="F:metal ion binding"/>
    <property type="evidence" value="ECO:0007669"/>
    <property type="project" value="UniProtKB-KW"/>
</dbReference>